<dbReference type="Pfam" id="PF21545">
    <property type="entry name" value="T7SS_EccA1_N"/>
    <property type="match status" value="1"/>
</dbReference>
<evidence type="ECO:0000313" key="8">
    <source>
        <dbReference type="EMBL" id="CQD25047.1"/>
    </source>
</evidence>
<evidence type="ECO:0000313" key="10">
    <source>
        <dbReference type="Proteomes" id="UP000182227"/>
    </source>
</evidence>
<evidence type="ECO:0000313" key="11">
    <source>
        <dbReference type="Proteomes" id="UP000193811"/>
    </source>
</evidence>
<keyword evidence="4" id="KW-0547">Nucleotide-binding</keyword>
<dbReference type="SUPFAM" id="SSF48452">
    <property type="entry name" value="TPR-like"/>
    <property type="match status" value="1"/>
</dbReference>
<dbReference type="SMART" id="SM00382">
    <property type="entry name" value="AAA"/>
    <property type="match status" value="1"/>
</dbReference>
<dbReference type="InterPro" id="IPR049078">
    <property type="entry name" value="T7SS_EccA1-like_N"/>
</dbReference>
<dbReference type="Pfam" id="PF00004">
    <property type="entry name" value="AAA"/>
    <property type="match status" value="1"/>
</dbReference>
<dbReference type="GO" id="GO:0005737">
    <property type="term" value="C:cytoplasm"/>
    <property type="evidence" value="ECO:0007669"/>
    <property type="project" value="UniProtKB-SubCell"/>
</dbReference>
<evidence type="ECO:0000259" key="7">
    <source>
        <dbReference type="SMART" id="SM00382"/>
    </source>
</evidence>
<evidence type="ECO:0000256" key="5">
    <source>
        <dbReference type="ARBA" id="ARBA00022840"/>
    </source>
</evidence>
<dbReference type="NCBIfam" id="TIGR03922">
    <property type="entry name" value="T7SS_EccA"/>
    <property type="match status" value="1"/>
</dbReference>
<dbReference type="GO" id="GO:0005524">
    <property type="term" value="F:ATP binding"/>
    <property type="evidence" value="ECO:0007669"/>
    <property type="project" value="UniProtKB-KW"/>
</dbReference>
<keyword evidence="5" id="KW-0067">ATP-binding</keyword>
<dbReference type="EMBL" id="LQOP01000029">
    <property type="protein sequence ID" value="ORV21749.1"/>
    <property type="molecule type" value="Genomic_DNA"/>
</dbReference>
<dbReference type="Gene3D" id="1.10.8.60">
    <property type="match status" value="1"/>
</dbReference>
<organism evidence="8 10">
    <name type="scientific">Mycolicibacterium conceptionense</name>
    <dbReference type="NCBI Taxonomy" id="451644"/>
    <lineage>
        <taxon>Bacteria</taxon>
        <taxon>Bacillati</taxon>
        <taxon>Actinomycetota</taxon>
        <taxon>Actinomycetes</taxon>
        <taxon>Mycobacteriales</taxon>
        <taxon>Mycobacteriaceae</taxon>
        <taxon>Mycolicibacterium</taxon>
    </lineage>
</organism>
<dbReference type="Proteomes" id="UP000182227">
    <property type="component" value="Unassembled WGS sequence"/>
</dbReference>
<keyword evidence="3" id="KW-0963">Cytoplasm</keyword>
<dbReference type="SUPFAM" id="SSF52540">
    <property type="entry name" value="P-loop containing nucleoside triphosphate hydrolases"/>
    <property type="match status" value="1"/>
</dbReference>
<dbReference type="InterPro" id="IPR023835">
    <property type="entry name" value="T7SS_EccA"/>
</dbReference>
<dbReference type="PANTHER" id="PTHR43392">
    <property type="entry name" value="AAA-TYPE ATPASE FAMILY PROTEIN / ANKYRIN REPEAT FAMILY PROTEIN"/>
    <property type="match status" value="1"/>
</dbReference>
<evidence type="ECO:0000256" key="6">
    <source>
        <dbReference type="SAM" id="MobiDB-lite"/>
    </source>
</evidence>
<dbReference type="InterPro" id="IPR000641">
    <property type="entry name" value="CbxX/CfxQ"/>
</dbReference>
<dbReference type="RefSeq" id="WP_109790024.1">
    <property type="nucleotide sequence ID" value="NZ_LQOP01000029.1"/>
</dbReference>
<reference evidence="9 11" key="2">
    <citation type="submission" date="2016-01" db="EMBL/GenBank/DDBJ databases">
        <title>The new phylogeny of the genus Mycobacterium.</title>
        <authorList>
            <person name="Tarcisio F."/>
            <person name="Conor M."/>
            <person name="Antonella G."/>
            <person name="Elisabetta G."/>
            <person name="Giulia F.S."/>
            <person name="Sara T."/>
            <person name="Anna F."/>
            <person name="Clotilde B."/>
            <person name="Roberto B."/>
            <person name="Veronica D.S."/>
            <person name="Fabio R."/>
            <person name="Monica P."/>
            <person name="Olivier J."/>
            <person name="Enrico T."/>
            <person name="Nicola S."/>
        </authorList>
    </citation>
    <scope>NUCLEOTIDE SEQUENCE [LARGE SCALE GENOMIC DNA]</scope>
    <source>
        <strain evidence="9 11">CCUG 50187</strain>
    </source>
</reference>
<dbReference type="InterPro" id="IPR003959">
    <property type="entry name" value="ATPase_AAA_core"/>
</dbReference>
<evidence type="ECO:0000256" key="4">
    <source>
        <dbReference type="ARBA" id="ARBA00022741"/>
    </source>
</evidence>
<evidence type="ECO:0000256" key="3">
    <source>
        <dbReference type="ARBA" id="ARBA00022490"/>
    </source>
</evidence>
<dbReference type="InterPro" id="IPR041627">
    <property type="entry name" value="AAA_lid_6"/>
</dbReference>
<evidence type="ECO:0000313" key="9">
    <source>
        <dbReference type="EMBL" id="ORV21749.1"/>
    </source>
</evidence>
<dbReference type="PANTHER" id="PTHR43392:SF2">
    <property type="entry name" value="AAA-TYPE ATPASE FAMILY PROTEIN _ ANKYRIN REPEAT FAMILY PROTEIN"/>
    <property type="match status" value="1"/>
</dbReference>
<dbReference type="PRINTS" id="PR00819">
    <property type="entry name" value="CBXCFQXSUPER"/>
</dbReference>
<gene>
    <name evidence="9" type="ORF">AWB98_27240</name>
    <name evidence="8" type="ORF">BN970_06845</name>
</gene>
<dbReference type="InterPro" id="IPR027417">
    <property type="entry name" value="P-loop_NTPase"/>
</dbReference>
<name>A0A0U1DYI5_9MYCO</name>
<evidence type="ECO:0000256" key="1">
    <source>
        <dbReference type="ARBA" id="ARBA00004496"/>
    </source>
</evidence>
<dbReference type="InterPro" id="IPR003593">
    <property type="entry name" value="AAA+_ATPase"/>
</dbReference>
<dbReference type="GO" id="GO:0016887">
    <property type="term" value="F:ATP hydrolysis activity"/>
    <property type="evidence" value="ECO:0007669"/>
    <property type="project" value="InterPro"/>
</dbReference>
<dbReference type="Pfam" id="PF17866">
    <property type="entry name" value="AAA_lid_6"/>
    <property type="match status" value="1"/>
</dbReference>
<keyword evidence="11" id="KW-1185">Reference proteome</keyword>
<dbReference type="GeneID" id="44299199"/>
<dbReference type="Proteomes" id="UP000193811">
    <property type="component" value="Unassembled WGS sequence"/>
</dbReference>
<feature type="region of interest" description="Disordered" evidence="6">
    <location>
        <begin position="274"/>
        <end position="298"/>
    </location>
</feature>
<dbReference type="Gene3D" id="1.25.40.10">
    <property type="entry name" value="Tetratricopeptide repeat domain"/>
    <property type="match status" value="1"/>
</dbReference>
<reference evidence="8 10" key="1">
    <citation type="submission" date="2015-03" db="EMBL/GenBank/DDBJ databases">
        <authorList>
            <person name="Murphy D."/>
        </authorList>
    </citation>
    <scope>NUCLEOTIDE SEQUENCE [LARGE SCALE GENOMIC DNA]</scope>
    <source>
        <strain evidence="8 10">D16</strain>
    </source>
</reference>
<proteinExistence type="inferred from homology"/>
<protein>
    <submittedName>
        <fullName evidence="8">ATPase AAA</fullName>
    </submittedName>
</protein>
<accession>A0A0U1DYI5</accession>
<dbReference type="EMBL" id="CTEF01000009">
    <property type="protein sequence ID" value="CQD25047.1"/>
    <property type="molecule type" value="Genomic_DNA"/>
</dbReference>
<dbReference type="AlphaFoldDB" id="A0A0U1DYI5"/>
<dbReference type="InterPro" id="IPR050773">
    <property type="entry name" value="CbxX/CfxQ_RuBisCO_ESX"/>
</dbReference>
<comment type="subcellular location">
    <subcellularLocation>
        <location evidence="1">Cytoplasm</location>
    </subcellularLocation>
</comment>
<evidence type="ECO:0000256" key="2">
    <source>
        <dbReference type="ARBA" id="ARBA00010378"/>
    </source>
</evidence>
<dbReference type="FunFam" id="3.40.50.300:FF:000216">
    <property type="entry name" value="Type VII secretion ATPase EccA"/>
    <property type="match status" value="1"/>
</dbReference>
<dbReference type="CDD" id="cd00009">
    <property type="entry name" value="AAA"/>
    <property type="match status" value="1"/>
</dbReference>
<sequence>MTVANMQNAEAARQALTRGLLASGVSVNNMMPSTNPEVAAKSFRIATDTDPSMCDAWLARVRAGDDSAKTLAGACEARATFGWEFQRLGVLQSSFCPMVFDGLFVSLEITSRDSLLTAYATALAREGRYVDADAVLSGQAPTDPFDADLHTYAQGVLYFRAKRWPDVLRFFTVDKIWRKPVYGAAAAAMASTALASLGVFEDAFRQAQTAIDNELVPHAATIALYTQAMCLRHLGKHDDSAQLLRRVYARDAKFAPAREALDDKDRRLTVTNPEAIEARTDPWDPNTEPTPETEQADHQAELLAEAEAELDRQIGLVEVKRQVHKLRASAKVNKVREERGLPLIVRSHHMAFTGPPGTGKTTIARVVANIYCGLGILPTPKVVEAKRADFVAGYLGQTAEKTDKKIDEALGGVLFIDEAYTLIQEGLSGGDAFGKEAVDTLLARMENDRHRLMVIIAGYDDEIDRFLASNEGLGSRVPRRIRFGSYNPTELGEIAASIAAQKESTIDPAASELLEQVCAKLAEHQVETIDSDGRPGKPRRVLDVAGNGRFIRNVIEESFDEQMLRIAEELDTGDVDDTTMTTITERDIAAALRTVLATAVPGAVDLDSLIPTTA</sequence>
<dbReference type="Gene3D" id="3.40.50.300">
    <property type="entry name" value="P-loop containing nucleotide triphosphate hydrolases"/>
    <property type="match status" value="1"/>
</dbReference>
<feature type="domain" description="AAA+ ATPase" evidence="7">
    <location>
        <begin position="346"/>
        <end position="487"/>
    </location>
</feature>
<comment type="similarity">
    <text evidence="2">Belongs to the CbxX/CfxQ family.</text>
</comment>
<dbReference type="InterPro" id="IPR011990">
    <property type="entry name" value="TPR-like_helical_dom_sf"/>
</dbReference>